<evidence type="ECO:0000256" key="12">
    <source>
        <dbReference type="RuleBase" id="RU367040"/>
    </source>
</evidence>
<gene>
    <name evidence="15" type="primary">TEKT5</name>
</gene>
<evidence type="ECO:0000313" key="14">
    <source>
        <dbReference type="Proteomes" id="UP000515156"/>
    </source>
</evidence>
<evidence type="ECO:0000256" key="1">
    <source>
        <dbReference type="ARBA" id="ARBA00004611"/>
    </source>
</evidence>
<evidence type="ECO:0000256" key="9">
    <source>
        <dbReference type="ARBA" id="ARBA00023273"/>
    </source>
</evidence>
<dbReference type="GO" id="GO:0005634">
    <property type="term" value="C:nucleus"/>
    <property type="evidence" value="ECO:0007669"/>
    <property type="project" value="TreeGrafter"/>
</dbReference>
<dbReference type="GO" id="GO:0005930">
    <property type="term" value="C:axoneme"/>
    <property type="evidence" value="ECO:0007669"/>
    <property type="project" value="UniProtKB-SubCell"/>
</dbReference>
<dbReference type="CTD" id="146279"/>
<dbReference type="AlphaFoldDB" id="A0A6P7YSB5"/>
<keyword evidence="9 12" id="KW-0966">Cell projection</keyword>
<proteinExistence type="inferred from homology"/>
<evidence type="ECO:0000256" key="7">
    <source>
        <dbReference type="ARBA" id="ARBA00023069"/>
    </source>
</evidence>
<name>A0A6P7YSB5_9AMPH</name>
<evidence type="ECO:0000256" key="2">
    <source>
        <dbReference type="ARBA" id="ARBA00007209"/>
    </source>
</evidence>
<dbReference type="Pfam" id="PF03148">
    <property type="entry name" value="Tektin"/>
    <property type="match status" value="1"/>
</dbReference>
<dbReference type="InterPro" id="IPR048256">
    <property type="entry name" value="Tektin-like"/>
</dbReference>
<dbReference type="PANTHER" id="PTHR19960:SF23">
    <property type="entry name" value="TEKTIN-5"/>
    <property type="match status" value="1"/>
</dbReference>
<dbReference type="Proteomes" id="UP000515156">
    <property type="component" value="Chromosome 8"/>
</dbReference>
<dbReference type="KEGG" id="muo:115475928"/>
<keyword evidence="4" id="KW-0832">Ubl conjugation</keyword>
<evidence type="ECO:0000256" key="5">
    <source>
        <dbReference type="ARBA" id="ARBA00022846"/>
    </source>
</evidence>
<sequence length="414" mass="48514">MVSELPPQLQTPHYAKTSPEEWYEYTAEQMKGLDLAADRSARYRADLANTIHEKELLARSLQDDSRKSISRRLTDLNRLKSAVNQELLRLLSETAALKQIQQRLVNILQDVGEVPLQIAYECLYHREKRMGIDLVYDDVERNLVKEIEIVKAFKERLRRITDTVEAQIHANLAIQFELERDVYDKHLAQNIDDKCYNLRNTSKEIDFYPNVENVDETISDPETWAEYSNRNIVHSRYQRSLSAKIREEAENLMDTAAKEMRKQFGKTNSAFTKRISEIIEARNRLKVHMSKADHEIKQLEEAVDLLKQAIREKENPKKVAQTCLEERGRRPNVELCRDDPQFKLVKEVHAIDEAVDTLRQRFREAQETLELLSFEKAKLQHEIQVKENSLHIDRDKCMDLRKAFPSSVRLVGYI</sequence>
<keyword evidence="6 13" id="KW-0175">Coiled coil</keyword>
<dbReference type="GO" id="GO:0060271">
    <property type="term" value="P:cilium assembly"/>
    <property type="evidence" value="ECO:0007669"/>
    <property type="project" value="UniProtKB-UniRule"/>
</dbReference>
<dbReference type="PANTHER" id="PTHR19960">
    <property type="entry name" value="TEKTIN"/>
    <property type="match status" value="1"/>
</dbReference>
<evidence type="ECO:0000313" key="15">
    <source>
        <dbReference type="RefSeq" id="XP_030067863.1"/>
    </source>
</evidence>
<dbReference type="InterPro" id="IPR000435">
    <property type="entry name" value="Tektins"/>
</dbReference>
<feature type="coiled-coil region" evidence="13">
    <location>
        <begin position="282"/>
        <end position="316"/>
    </location>
</feature>
<evidence type="ECO:0000256" key="4">
    <source>
        <dbReference type="ARBA" id="ARBA00022843"/>
    </source>
</evidence>
<evidence type="ECO:0000256" key="10">
    <source>
        <dbReference type="ARBA" id="ARBA00046061"/>
    </source>
</evidence>
<keyword evidence="14" id="KW-1185">Reference proteome</keyword>
<dbReference type="OrthoDB" id="9886517at2759"/>
<keyword evidence="7 12" id="KW-0969">Cilium</keyword>
<comment type="subunit">
    <text evidence="11">Microtubule inner protein component of sperm flagellar doublet microtubules. Interacts with TEKT3.</text>
</comment>
<organism evidence="14 15">
    <name type="scientific">Microcaecilia unicolor</name>
    <dbReference type="NCBI Taxonomy" id="1415580"/>
    <lineage>
        <taxon>Eukaryota</taxon>
        <taxon>Metazoa</taxon>
        <taxon>Chordata</taxon>
        <taxon>Craniata</taxon>
        <taxon>Vertebrata</taxon>
        <taxon>Euteleostomi</taxon>
        <taxon>Amphibia</taxon>
        <taxon>Gymnophiona</taxon>
        <taxon>Siphonopidae</taxon>
        <taxon>Microcaecilia</taxon>
    </lineage>
</organism>
<comment type="subcellular location">
    <subcellularLocation>
        <location evidence="12">Cytoplasm</location>
        <location evidence="12">Cytoskeleton</location>
        <location evidence="12">Cilium axoneme</location>
    </subcellularLocation>
    <subcellularLocation>
        <location evidence="1">Cytoplasm</location>
        <location evidence="1">Cytoskeleton</location>
        <location evidence="1">Flagellum axoneme</location>
    </subcellularLocation>
</comment>
<comment type="similarity">
    <text evidence="2 12">Belongs to the tektin family.</text>
</comment>
<keyword evidence="5 12" id="KW-0282">Flagellum</keyword>
<dbReference type="GO" id="GO:0036126">
    <property type="term" value="C:sperm flagellum"/>
    <property type="evidence" value="ECO:0007669"/>
    <property type="project" value="TreeGrafter"/>
</dbReference>
<dbReference type="InParanoid" id="A0A6P7YSB5"/>
<evidence type="ECO:0000256" key="3">
    <source>
        <dbReference type="ARBA" id="ARBA00022490"/>
    </source>
</evidence>
<dbReference type="GeneID" id="115475928"/>
<comment type="function">
    <text evidence="10">Sperm-specific microtubule inner protein (MIP) part of the dynein-decorated doublet microtubules (DMTs) in flagellar axoneme. Forms an extensive interaction network in different conformations that reinforces the helix bundle composed by other tektin proteins (TEKT1 to TEKT4) and MIPs to anchor the tektin bundle onto the tubulin wall of A-tubule of the sperm flagellum.</text>
</comment>
<dbReference type="PRINTS" id="PR00511">
    <property type="entry name" value="TEKTIN"/>
</dbReference>
<evidence type="ECO:0000256" key="6">
    <source>
        <dbReference type="ARBA" id="ARBA00023054"/>
    </source>
</evidence>
<accession>A0A6P7YSB5</accession>
<keyword evidence="8" id="KW-0206">Cytoskeleton</keyword>
<protein>
    <recommendedName>
        <fullName evidence="12">Tektin</fullName>
    </recommendedName>
</protein>
<feature type="coiled-coil region" evidence="13">
    <location>
        <begin position="355"/>
        <end position="382"/>
    </location>
</feature>
<evidence type="ECO:0000256" key="13">
    <source>
        <dbReference type="SAM" id="Coils"/>
    </source>
</evidence>
<dbReference type="GO" id="GO:0060294">
    <property type="term" value="P:cilium movement involved in cell motility"/>
    <property type="evidence" value="ECO:0007669"/>
    <property type="project" value="UniProtKB-UniRule"/>
</dbReference>
<dbReference type="GO" id="GO:0015630">
    <property type="term" value="C:microtubule cytoskeleton"/>
    <property type="evidence" value="ECO:0007669"/>
    <property type="project" value="UniProtKB-UniRule"/>
</dbReference>
<evidence type="ECO:0000256" key="8">
    <source>
        <dbReference type="ARBA" id="ARBA00023212"/>
    </source>
</evidence>
<keyword evidence="3" id="KW-0963">Cytoplasm</keyword>
<dbReference type="RefSeq" id="XP_030067863.1">
    <property type="nucleotide sequence ID" value="XM_030212003.1"/>
</dbReference>
<reference evidence="15" key="1">
    <citation type="submission" date="2025-08" db="UniProtKB">
        <authorList>
            <consortium name="RefSeq"/>
        </authorList>
    </citation>
    <scope>IDENTIFICATION</scope>
</reference>
<evidence type="ECO:0000256" key="11">
    <source>
        <dbReference type="ARBA" id="ARBA00047089"/>
    </source>
</evidence>